<name>A0A0D8IWT9_9FIRM</name>
<keyword evidence="4" id="KW-1185">Reference proteome</keyword>
<keyword evidence="1" id="KW-0812">Transmembrane</keyword>
<feature type="signal peptide" evidence="2">
    <location>
        <begin position="1"/>
        <end position="48"/>
    </location>
</feature>
<feature type="transmembrane region" description="Helical" evidence="1">
    <location>
        <begin position="98"/>
        <end position="117"/>
    </location>
</feature>
<dbReference type="PATRIC" id="fig|1550024.3.peg.3458"/>
<reference evidence="3" key="1">
    <citation type="submission" date="2015-02" db="EMBL/GenBank/DDBJ databases">
        <title>A novel member of the family Ruminococcaceae isolated from human feces.</title>
        <authorList>
            <person name="Shkoporov A.N."/>
            <person name="Chaplin A.V."/>
            <person name="Motuzova O.V."/>
            <person name="Kafarskaia L.I."/>
            <person name="Khokhlova E.V."/>
            <person name="Efimov B.A."/>
        </authorList>
    </citation>
    <scope>NUCLEOTIDE SEQUENCE [LARGE SCALE GENOMIC DNA]</scope>
    <source>
        <strain evidence="3">585-1</strain>
    </source>
</reference>
<proteinExistence type="predicted"/>
<evidence type="ECO:0000313" key="3">
    <source>
        <dbReference type="EMBL" id="KJF38959.1"/>
    </source>
</evidence>
<keyword evidence="2" id="KW-0732">Signal</keyword>
<evidence type="ECO:0000256" key="2">
    <source>
        <dbReference type="SAM" id="SignalP"/>
    </source>
</evidence>
<evidence type="ECO:0000313" key="4">
    <source>
        <dbReference type="Proteomes" id="UP000032483"/>
    </source>
</evidence>
<dbReference type="Pfam" id="PF04956">
    <property type="entry name" value="TrbC"/>
    <property type="match status" value="1"/>
</dbReference>
<feature type="chain" id="PRO_5002330812" description="Glutamyl-tRNA amidotransferase" evidence="2">
    <location>
        <begin position="49"/>
        <end position="118"/>
    </location>
</feature>
<dbReference type="InterPro" id="IPR007039">
    <property type="entry name" value="TrbC/VirB2"/>
</dbReference>
<protein>
    <recommendedName>
        <fullName evidence="5">Glutamyl-tRNA amidotransferase</fullName>
    </recommendedName>
</protein>
<dbReference type="Proteomes" id="UP000032483">
    <property type="component" value="Unassembled WGS sequence"/>
</dbReference>
<evidence type="ECO:0000256" key="1">
    <source>
        <dbReference type="SAM" id="Phobius"/>
    </source>
</evidence>
<organism evidence="3 4">
    <name type="scientific">Ruthenibacterium lactatiformans</name>
    <dbReference type="NCBI Taxonomy" id="1550024"/>
    <lineage>
        <taxon>Bacteria</taxon>
        <taxon>Bacillati</taxon>
        <taxon>Bacillota</taxon>
        <taxon>Clostridia</taxon>
        <taxon>Eubacteriales</taxon>
        <taxon>Oscillospiraceae</taxon>
        <taxon>Ruthenibacterium</taxon>
    </lineage>
</organism>
<keyword evidence="1" id="KW-1133">Transmembrane helix</keyword>
<comment type="caution">
    <text evidence="3">The sequence shown here is derived from an EMBL/GenBank/DDBJ whole genome shotgun (WGS) entry which is preliminary data.</text>
</comment>
<dbReference type="AlphaFoldDB" id="A0A0D8IWT9"/>
<sequence length="118" mass="12594">MKHWTKPKDSLGEPPIPLDRGAVRIKRAYMTMAASLALAMLFATPALAASDPLTAINNLSDFVFSAIKAIGAILLGFGIVQIGLALKGHDAAQRAQGFMTFFGGVVIYFAKDILDMIV</sequence>
<keyword evidence="1" id="KW-0472">Membrane</keyword>
<feature type="transmembrane region" description="Helical" evidence="1">
    <location>
        <begin position="64"/>
        <end position="86"/>
    </location>
</feature>
<evidence type="ECO:0008006" key="5">
    <source>
        <dbReference type="Google" id="ProtNLM"/>
    </source>
</evidence>
<gene>
    <name evidence="3" type="ORF">TQ39_15165</name>
</gene>
<accession>A0A0D8IWT9</accession>
<dbReference type="EMBL" id="JXXK01000027">
    <property type="protein sequence ID" value="KJF38959.1"/>
    <property type="molecule type" value="Genomic_DNA"/>
</dbReference>